<organism evidence="3 4">
    <name type="scientific">Spirosoma flavum</name>
    <dbReference type="NCBI Taxonomy" id="2048557"/>
    <lineage>
        <taxon>Bacteria</taxon>
        <taxon>Pseudomonadati</taxon>
        <taxon>Bacteroidota</taxon>
        <taxon>Cytophagia</taxon>
        <taxon>Cytophagales</taxon>
        <taxon>Cytophagaceae</taxon>
        <taxon>Spirosoma</taxon>
    </lineage>
</organism>
<dbReference type="InterPro" id="IPR004026">
    <property type="entry name" value="Ada_DNA_repair_Zn-bd"/>
</dbReference>
<keyword evidence="4" id="KW-1185">Reference proteome</keyword>
<evidence type="ECO:0000259" key="2">
    <source>
        <dbReference type="Pfam" id="PF02805"/>
    </source>
</evidence>
<comment type="caution">
    <text evidence="3">The sequence shown here is derived from an EMBL/GenBank/DDBJ whole genome shotgun (WGS) entry which is preliminary data.</text>
</comment>
<dbReference type="Proteomes" id="UP001597512">
    <property type="component" value="Unassembled WGS sequence"/>
</dbReference>
<dbReference type="InterPro" id="IPR035451">
    <property type="entry name" value="Ada-like_dom_sf"/>
</dbReference>
<reference evidence="4" key="1">
    <citation type="journal article" date="2019" name="Int. J. Syst. Evol. Microbiol.">
        <title>The Global Catalogue of Microorganisms (GCM) 10K type strain sequencing project: providing services to taxonomists for standard genome sequencing and annotation.</title>
        <authorList>
            <consortium name="The Broad Institute Genomics Platform"/>
            <consortium name="The Broad Institute Genome Sequencing Center for Infectious Disease"/>
            <person name="Wu L."/>
            <person name="Ma J."/>
        </authorList>
    </citation>
    <scope>NUCLEOTIDE SEQUENCE [LARGE SCALE GENOMIC DNA]</scope>
    <source>
        <strain evidence="4">KCTC 52490</strain>
    </source>
</reference>
<keyword evidence="1" id="KW-0010">Activator</keyword>
<dbReference type="Gene3D" id="3.40.10.10">
    <property type="entry name" value="DNA Methylphosphotriester Repair Domain"/>
    <property type="match status" value="1"/>
</dbReference>
<evidence type="ECO:0000313" key="3">
    <source>
        <dbReference type="EMBL" id="MFD2933124.1"/>
    </source>
</evidence>
<dbReference type="EMBL" id="JBHUOM010000001">
    <property type="protein sequence ID" value="MFD2933124.1"/>
    <property type="molecule type" value="Genomic_DNA"/>
</dbReference>
<feature type="domain" description="Ada DNA repair metal-binding" evidence="2">
    <location>
        <begin position="32"/>
        <end position="76"/>
    </location>
</feature>
<sequence length="87" mass="9731">MIRHTDLGTTPFAQLRALGKLVKSKAITIGGHRPGKIYGLLTCRSGKRIKSANRVFFRDETEAISQGFRPCAVCLPIAYKAWKQTQR</sequence>
<evidence type="ECO:0000256" key="1">
    <source>
        <dbReference type="ARBA" id="ARBA00023159"/>
    </source>
</evidence>
<dbReference type="SUPFAM" id="SSF57884">
    <property type="entry name" value="Ada DNA repair protein, N-terminal domain (N-Ada 10)"/>
    <property type="match status" value="1"/>
</dbReference>
<evidence type="ECO:0000313" key="4">
    <source>
        <dbReference type="Proteomes" id="UP001597512"/>
    </source>
</evidence>
<dbReference type="RefSeq" id="WP_381497304.1">
    <property type="nucleotide sequence ID" value="NZ_JBHUOM010000001.1"/>
</dbReference>
<accession>A0ABW6AGI6</accession>
<dbReference type="Pfam" id="PF02805">
    <property type="entry name" value="Ada_Zn_binding"/>
    <property type="match status" value="1"/>
</dbReference>
<name>A0ABW6AGI6_9BACT</name>
<gene>
    <name evidence="3" type="ORF">ACFS25_04980</name>
</gene>
<proteinExistence type="predicted"/>
<protein>
    <submittedName>
        <fullName evidence="3">Ada metal-binding domain-containing protein</fullName>
    </submittedName>
</protein>